<gene>
    <name evidence="1" type="ORF">AA23TX_03397</name>
</gene>
<sequence length="41" mass="4625">MTGLTEETAYDRVRLAQWRAGEARLPGLSRRGLLRRPAGSR</sequence>
<keyword evidence="2" id="KW-1185">Reference proteome</keyword>
<proteinExistence type="predicted"/>
<evidence type="ECO:0000313" key="2">
    <source>
        <dbReference type="Proteomes" id="UP000399805"/>
    </source>
</evidence>
<protein>
    <submittedName>
        <fullName evidence="1">Uncharacterized protein</fullName>
    </submittedName>
</protein>
<accession>A0A6I8LSF1</accession>
<dbReference type="Proteomes" id="UP000399805">
    <property type="component" value="Unassembled WGS sequence"/>
</dbReference>
<organism evidence="1 2">
    <name type="scientific">Amycolatopsis camponoti</name>
    <dbReference type="NCBI Taxonomy" id="2606593"/>
    <lineage>
        <taxon>Bacteria</taxon>
        <taxon>Bacillati</taxon>
        <taxon>Actinomycetota</taxon>
        <taxon>Actinomycetes</taxon>
        <taxon>Pseudonocardiales</taxon>
        <taxon>Pseudonocardiaceae</taxon>
        <taxon>Amycolatopsis</taxon>
    </lineage>
</organism>
<reference evidence="1 2" key="1">
    <citation type="submission" date="2019-09" db="EMBL/GenBank/DDBJ databases">
        <authorList>
            <person name="Leyn A S."/>
        </authorList>
    </citation>
    <scope>NUCLEOTIDE SEQUENCE [LARGE SCALE GENOMIC DNA]</scope>
    <source>
        <strain evidence="1">AA231_1</strain>
    </source>
</reference>
<name>A0A6I8LSF1_9PSEU</name>
<evidence type="ECO:0000313" key="1">
    <source>
        <dbReference type="EMBL" id="VVJ18376.1"/>
    </source>
</evidence>
<dbReference type="RefSeq" id="WP_277875393.1">
    <property type="nucleotide sequence ID" value="NZ_CABVGP010000001.1"/>
</dbReference>
<dbReference type="EMBL" id="CABVGP010000001">
    <property type="protein sequence ID" value="VVJ18376.1"/>
    <property type="molecule type" value="Genomic_DNA"/>
</dbReference>
<dbReference type="AlphaFoldDB" id="A0A6I8LSF1"/>